<dbReference type="InterPro" id="IPR001223">
    <property type="entry name" value="Glyco_hydro18_cat"/>
</dbReference>
<accession>A0A0G4L360</accession>
<dbReference type="GO" id="GO:0005576">
    <property type="term" value="C:extracellular region"/>
    <property type="evidence" value="ECO:0007669"/>
    <property type="project" value="UniProtKB-SubCell"/>
</dbReference>
<dbReference type="PANTHER" id="PTHR11177:SF317">
    <property type="entry name" value="CHITINASE 12-RELATED"/>
    <property type="match status" value="1"/>
</dbReference>
<evidence type="ECO:0000256" key="5">
    <source>
        <dbReference type="ARBA" id="ARBA00023024"/>
    </source>
</evidence>
<evidence type="ECO:0000256" key="4">
    <source>
        <dbReference type="ARBA" id="ARBA00022801"/>
    </source>
</evidence>
<keyword evidence="8" id="KW-0624">Polysaccharide degradation</keyword>
<dbReference type="EMBL" id="CVQI01006991">
    <property type="protein sequence ID" value="CRK16447.1"/>
    <property type="molecule type" value="Genomic_DNA"/>
</dbReference>
<dbReference type="InterPro" id="IPR001579">
    <property type="entry name" value="Glyco_hydro_18_chit_AS"/>
</dbReference>
<dbReference type="PROSITE" id="PS01095">
    <property type="entry name" value="GH18_1"/>
    <property type="match status" value="1"/>
</dbReference>
<dbReference type="Proteomes" id="UP000045706">
    <property type="component" value="Unassembled WGS sequence"/>
</dbReference>
<evidence type="ECO:0000256" key="6">
    <source>
        <dbReference type="ARBA" id="ARBA00023277"/>
    </source>
</evidence>
<evidence type="ECO:0000313" key="13">
    <source>
        <dbReference type="Proteomes" id="UP000045706"/>
    </source>
</evidence>
<comment type="subcellular location">
    <subcellularLocation>
        <location evidence="2">Secreted</location>
    </subcellularLocation>
</comment>
<dbReference type="GO" id="GO:0008061">
    <property type="term" value="F:chitin binding"/>
    <property type="evidence" value="ECO:0007669"/>
    <property type="project" value="TreeGrafter"/>
</dbReference>
<dbReference type="SUPFAM" id="SSF51445">
    <property type="entry name" value="(Trans)glycosidases"/>
    <property type="match status" value="1"/>
</dbReference>
<protein>
    <recommendedName>
        <fullName evidence="11">GH18 domain-containing protein</fullName>
    </recommendedName>
</protein>
<evidence type="ECO:0000256" key="9">
    <source>
        <dbReference type="RuleBase" id="RU000489"/>
    </source>
</evidence>
<evidence type="ECO:0000256" key="3">
    <source>
        <dbReference type="ARBA" id="ARBA00022525"/>
    </source>
</evidence>
<dbReference type="GO" id="GO:0008843">
    <property type="term" value="F:endochitinase activity"/>
    <property type="evidence" value="ECO:0007669"/>
    <property type="project" value="UniProtKB-EC"/>
</dbReference>
<keyword evidence="5" id="KW-0146">Chitin degradation</keyword>
<keyword evidence="6" id="KW-0119">Carbohydrate metabolism</keyword>
<evidence type="ECO:0000259" key="11">
    <source>
        <dbReference type="PROSITE" id="PS51910"/>
    </source>
</evidence>
<dbReference type="GO" id="GO:0006032">
    <property type="term" value="P:chitin catabolic process"/>
    <property type="evidence" value="ECO:0007669"/>
    <property type="project" value="UniProtKB-KW"/>
</dbReference>
<name>A0A0G4L360_VERLO</name>
<dbReference type="PROSITE" id="PS51910">
    <property type="entry name" value="GH18_2"/>
    <property type="match status" value="1"/>
</dbReference>
<gene>
    <name evidence="12" type="ORF">BN1723_017472</name>
</gene>
<evidence type="ECO:0000256" key="10">
    <source>
        <dbReference type="RuleBase" id="RU004453"/>
    </source>
</evidence>
<dbReference type="PANTHER" id="PTHR11177">
    <property type="entry name" value="CHITINASE"/>
    <property type="match status" value="1"/>
</dbReference>
<proteinExistence type="inferred from homology"/>
<sequence length="80" mass="9070">MDGIDVDWEYPNTPALNKQCVILLQELRQALDEYSAKHANGYHFLLTFAAPAGPQNYGAFDFAAMDKSLDYWSLMAYDFA</sequence>
<evidence type="ECO:0000256" key="7">
    <source>
        <dbReference type="ARBA" id="ARBA00023295"/>
    </source>
</evidence>
<dbReference type="InterPro" id="IPR050314">
    <property type="entry name" value="Glycosyl_Hydrlase_18"/>
</dbReference>
<comment type="similarity">
    <text evidence="10">Belongs to the glycosyl hydrolase 18 family.</text>
</comment>
<dbReference type="InterPro" id="IPR017853">
    <property type="entry name" value="GH"/>
</dbReference>
<keyword evidence="7 9" id="KW-0326">Glycosidase</keyword>
<keyword evidence="3" id="KW-0964">Secreted</keyword>
<dbReference type="GO" id="GO:0000272">
    <property type="term" value="P:polysaccharide catabolic process"/>
    <property type="evidence" value="ECO:0007669"/>
    <property type="project" value="UniProtKB-KW"/>
</dbReference>
<feature type="domain" description="GH18" evidence="11">
    <location>
        <begin position="1"/>
        <end position="80"/>
    </location>
</feature>
<dbReference type="AlphaFoldDB" id="A0A0G4L360"/>
<evidence type="ECO:0000256" key="1">
    <source>
        <dbReference type="ARBA" id="ARBA00000822"/>
    </source>
</evidence>
<dbReference type="Gene3D" id="3.20.20.80">
    <property type="entry name" value="Glycosidases"/>
    <property type="match status" value="1"/>
</dbReference>
<dbReference type="Pfam" id="PF00704">
    <property type="entry name" value="Glyco_hydro_18"/>
    <property type="match status" value="1"/>
</dbReference>
<feature type="non-terminal residue" evidence="12">
    <location>
        <position position="80"/>
    </location>
</feature>
<reference evidence="13" key="1">
    <citation type="submission" date="2015-05" db="EMBL/GenBank/DDBJ databases">
        <authorList>
            <person name="Fogelqvist Johan"/>
        </authorList>
    </citation>
    <scope>NUCLEOTIDE SEQUENCE [LARGE SCALE GENOMIC DNA]</scope>
</reference>
<evidence type="ECO:0000256" key="8">
    <source>
        <dbReference type="ARBA" id="ARBA00023326"/>
    </source>
</evidence>
<keyword evidence="4 9" id="KW-0378">Hydrolase</keyword>
<organism evidence="12 13">
    <name type="scientific">Verticillium longisporum</name>
    <name type="common">Verticillium dahliae var. longisporum</name>
    <dbReference type="NCBI Taxonomy" id="100787"/>
    <lineage>
        <taxon>Eukaryota</taxon>
        <taxon>Fungi</taxon>
        <taxon>Dikarya</taxon>
        <taxon>Ascomycota</taxon>
        <taxon>Pezizomycotina</taxon>
        <taxon>Sordariomycetes</taxon>
        <taxon>Hypocreomycetidae</taxon>
        <taxon>Glomerellales</taxon>
        <taxon>Plectosphaerellaceae</taxon>
        <taxon>Verticillium</taxon>
    </lineage>
</organism>
<comment type="catalytic activity">
    <reaction evidence="1">
        <text>Random endo-hydrolysis of N-acetyl-beta-D-glucosaminide (1-&gt;4)-beta-linkages in chitin and chitodextrins.</text>
        <dbReference type="EC" id="3.2.1.14"/>
    </reaction>
</comment>
<evidence type="ECO:0000256" key="2">
    <source>
        <dbReference type="ARBA" id="ARBA00004613"/>
    </source>
</evidence>
<evidence type="ECO:0000313" key="12">
    <source>
        <dbReference type="EMBL" id="CRK16447.1"/>
    </source>
</evidence>